<evidence type="ECO:0000256" key="1">
    <source>
        <dbReference type="ARBA" id="ARBA00000707"/>
    </source>
</evidence>
<dbReference type="OrthoDB" id="289038at2759"/>
<dbReference type="KEGG" id="tng:GSTEN00032702G001"/>
<dbReference type="GO" id="GO:0006508">
    <property type="term" value="P:proteolysis"/>
    <property type="evidence" value="ECO:0007669"/>
    <property type="project" value="UniProtKB-KW"/>
</dbReference>
<dbReference type="AlphaFoldDB" id="Q4RL09"/>
<dbReference type="InterPro" id="IPR016024">
    <property type="entry name" value="ARM-type_fold"/>
</dbReference>
<gene>
    <name evidence="9" type="ORF">GSTENG00032702001</name>
</gene>
<dbReference type="SUPFAM" id="SSF48371">
    <property type="entry name" value="ARM repeat"/>
    <property type="match status" value="1"/>
</dbReference>
<evidence type="ECO:0000256" key="4">
    <source>
        <dbReference type="ARBA" id="ARBA00022670"/>
    </source>
</evidence>
<evidence type="ECO:0000256" key="5">
    <source>
        <dbReference type="ARBA" id="ARBA00022786"/>
    </source>
</evidence>
<evidence type="ECO:0000256" key="7">
    <source>
        <dbReference type="ARBA" id="ARBA00022807"/>
    </source>
</evidence>
<name>Q4RL09_TETNG</name>
<comment type="caution">
    <text evidence="9">The sequence shown here is derived from an EMBL/GenBank/DDBJ whole genome shotgun (WGS) entry which is preliminary data.</text>
</comment>
<protein>
    <recommendedName>
        <fullName evidence="3">ubiquitinyl hydrolase 1</fullName>
        <ecNumber evidence="3">3.4.19.12</ecNumber>
    </recommendedName>
</protein>
<accession>Q4RL09</accession>
<reference evidence="9" key="2">
    <citation type="submission" date="2004-02" db="EMBL/GenBank/DDBJ databases">
        <authorList>
            <consortium name="Genoscope"/>
            <consortium name="Whitehead Institute Centre for Genome Research"/>
        </authorList>
    </citation>
    <scope>NUCLEOTIDE SEQUENCE</scope>
</reference>
<dbReference type="InterPro" id="IPR056850">
    <property type="entry name" value="ARM_UBP34_24_USP9X_Y"/>
</dbReference>
<dbReference type="EMBL" id="CAAE01015025">
    <property type="protein sequence ID" value="CAG10923.1"/>
    <property type="molecule type" value="Genomic_DNA"/>
</dbReference>
<evidence type="ECO:0000256" key="3">
    <source>
        <dbReference type="ARBA" id="ARBA00012759"/>
    </source>
</evidence>
<evidence type="ECO:0000313" key="9">
    <source>
        <dbReference type="EMBL" id="CAG10923.1"/>
    </source>
</evidence>
<keyword evidence="5" id="KW-0833">Ubl conjugation pathway</keyword>
<evidence type="ECO:0000256" key="6">
    <source>
        <dbReference type="ARBA" id="ARBA00022801"/>
    </source>
</evidence>
<proteinExistence type="inferred from homology"/>
<keyword evidence="4" id="KW-0645">Protease</keyword>
<feature type="domain" description="UBP34/UBP24/USP9X/USP9Y-like ARM repeat region" evidence="8">
    <location>
        <begin position="97"/>
        <end position="269"/>
    </location>
</feature>
<comment type="catalytic activity">
    <reaction evidence="1">
        <text>Thiol-dependent hydrolysis of ester, thioester, amide, peptide and isopeptide bonds formed by the C-terminal Gly of ubiquitin (a 76-residue protein attached to proteins as an intracellular targeting signal).</text>
        <dbReference type="EC" id="3.4.19.12"/>
    </reaction>
</comment>
<organism evidence="9">
    <name type="scientific">Tetraodon nigroviridis</name>
    <name type="common">Spotted green pufferfish</name>
    <name type="synonym">Chelonodon nigroviridis</name>
    <dbReference type="NCBI Taxonomy" id="99883"/>
    <lineage>
        <taxon>Eukaryota</taxon>
        <taxon>Metazoa</taxon>
        <taxon>Chordata</taxon>
        <taxon>Craniata</taxon>
        <taxon>Vertebrata</taxon>
        <taxon>Euteleostomi</taxon>
        <taxon>Actinopterygii</taxon>
        <taxon>Neopterygii</taxon>
        <taxon>Teleostei</taxon>
        <taxon>Neoteleostei</taxon>
        <taxon>Acanthomorphata</taxon>
        <taxon>Eupercaria</taxon>
        <taxon>Tetraodontiformes</taxon>
        <taxon>Tetradontoidea</taxon>
        <taxon>Tetraodontidae</taxon>
        <taxon>Tetraodon</taxon>
    </lineage>
</organism>
<dbReference type="GO" id="GO:0004843">
    <property type="term" value="F:cysteine-type deubiquitinase activity"/>
    <property type="evidence" value="ECO:0007669"/>
    <property type="project" value="UniProtKB-EC"/>
</dbReference>
<keyword evidence="6" id="KW-0378">Hydrolase</keyword>
<feature type="non-terminal residue" evidence="9">
    <location>
        <position position="1"/>
    </location>
</feature>
<dbReference type="Pfam" id="PF25010">
    <property type="entry name" value="ARM_UBP24_USP9X-Y"/>
    <property type="match status" value="2"/>
</dbReference>
<feature type="domain" description="UBP34/UBP24/USP9X/USP9Y-like ARM repeat region" evidence="8">
    <location>
        <begin position="291"/>
        <end position="345"/>
    </location>
</feature>
<sequence>AFNPDNEYHFKNRMKTCQRNWAEFGELGGFTAIQAKLNADEIEIAPMLDPVIHKMITYVQNLEEKDLKDKRLVSIPDLLSAIKLLCMRFQRDLVTVVDDLRLDTLLRMLKTPHFSTKMNSLKEVTKLIEESTVSKTVKNAIDTDKLLDWLVENSVLSIALEGNIDQAQYCERIKGIIELLGSKLSLDELSKIWRIQAGQSSTVIENIHTIIAAAAVKFSFDQLTHLFVLIQKSWEVESDRVRQKLLSLIGRIGREARSETTTGKVSHILQGCNMKPAVCLVSLVVFGVCLSVQVLEVLWELASHLLPHVQQALEEHLGILSDAYAVKETVKRSYIIKCIEDIKKVRQTDWRCGLMQHLAPSYMLGSPRFTRFCPISRSGQCCVLFFDINLLSSSHGGFWPCVR</sequence>
<evidence type="ECO:0000256" key="2">
    <source>
        <dbReference type="ARBA" id="ARBA00009085"/>
    </source>
</evidence>
<dbReference type="EC" id="3.4.19.12" evidence="3"/>
<evidence type="ECO:0000259" key="8">
    <source>
        <dbReference type="Pfam" id="PF25010"/>
    </source>
</evidence>
<comment type="similarity">
    <text evidence="2">Belongs to the peptidase C19 family.</text>
</comment>
<keyword evidence="7" id="KW-0788">Thiol protease</keyword>
<reference evidence="9" key="1">
    <citation type="journal article" date="2004" name="Nature">
        <title>Genome duplication in the teleost fish Tetraodon nigroviridis reveals the early vertebrate proto-karyotype.</title>
        <authorList>
            <person name="Jaillon O."/>
            <person name="Aury J.-M."/>
            <person name="Brunet F."/>
            <person name="Petit J.-L."/>
            <person name="Stange-Thomann N."/>
            <person name="Mauceli E."/>
            <person name="Bouneau L."/>
            <person name="Fischer C."/>
            <person name="Ozouf-Costaz C."/>
            <person name="Bernot A."/>
            <person name="Nicaud S."/>
            <person name="Jaffe D."/>
            <person name="Fisher S."/>
            <person name="Lutfalla G."/>
            <person name="Dossat C."/>
            <person name="Segurens B."/>
            <person name="Dasilva C."/>
            <person name="Salanoubat M."/>
            <person name="Levy M."/>
            <person name="Boudet N."/>
            <person name="Castellano S."/>
            <person name="Anthouard V."/>
            <person name="Jubin C."/>
            <person name="Castelli V."/>
            <person name="Katinka M."/>
            <person name="Vacherie B."/>
            <person name="Biemont C."/>
            <person name="Skalli Z."/>
            <person name="Cattolico L."/>
            <person name="Poulain J."/>
            <person name="De Berardinis V."/>
            <person name="Cruaud C."/>
            <person name="Duprat S."/>
            <person name="Brottier P."/>
            <person name="Coutanceau J.-P."/>
            <person name="Gouzy J."/>
            <person name="Parra G."/>
            <person name="Lardier G."/>
            <person name="Chapple C."/>
            <person name="McKernan K.J."/>
            <person name="McEwan P."/>
            <person name="Bosak S."/>
            <person name="Kellis M."/>
            <person name="Volff J.-N."/>
            <person name="Guigo R."/>
            <person name="Zody M.C."/>
            <person name="Mesirov J."/>
            <person name="Lindblad-Toh K."/>
            <person name="Birren B."/>
            <person name="Nusbaum C."/>
            <person name="Kahn D."/>
            <person name="Robinson-Rechavi M."/>
            <person name="Laudet V."/>
            <person name="Schachter V."/>
            <person name="Quetier F."/>
            <person name="Saurin W."/>
            <person name="Scarpelli C."/>
            <person name="Wincker P."/>
            <person name="Lander E.S."/>
            <person name="Weissenbach J."/>
            <person name="Roest Crollius H."/>
        </authorList>
    </citation>
    <scope>NUCLEOTIDE SEQUENCE [LARGE SCALE GENOMIC DNA]</scope>
</reference>